<dbReference type="AlphaFoldDB" id="A0A182IG79"/>
<organism evidence="1 2">
    <name type="scientific">Anopheles arabiensis</name>
    <name type="common">Mosquito</name>
    <dbReference type="NCBI Taxonomy" id="7173"/>
    <lineage>
        <taxon>Eukaryota</taxon>
        <taxon>Metazoa</taxon>
        <taxon>Ecdysozoa</taxon>
        <taxon>Arthropoda</taxon>
        <taxon>Hexapoda</taxon>
        <taxon>Insecta</taxon>
        <taxon>Pterygota</taxon>
        <taxon>Neoptera</taxon>
        <taxon>Endopterygota</taxon>
        <taxon>Diptera</taxon>
        <taxon>Nematocera</taxon>
        <taxon>Culicoidea</taxon>
        <taxon>Culicidae</taxon>
        <taxon>Anophelinae</taxon>
        <taxon>Anopheles</taxon>
    </lineage>
</organism>
<dbReference type="EMBL" id="APCN01001475">
    <property type="status" value="NOT_ANNOTATED_CDS"/>
    <property type="molecule type" value="Genomic_DNA"/>
</dbReference>
<name>A0A182IG79_ANOAR</name>
<sequence length="40" mass="4277">MGCGKGPRVDASCSNQPNHAKLCGICAAADSELWFNIFYT</sequence>
<reference evidence="1" key="1">
    <citation type="submission" date="2022-08" db="UniProtKB">
        <authorList>
            <consortium name="EnsemblMetazoa"/>
        </authorList>
    </citation>
    <scope>IDENTIFICATION</scope>
    <source>
        <strain evidence="1">Dongola</strain>
    </source>
</reference>
<evidence type="ECO:0000313" key="2">
    <source>
        <dbReference type="Proteomes" id="UP000075840"/>
    </source>
</evidence>
<accession>A0A182IG79</accession>
<keyword evidence="2" id="KW-1185">Reference proteome</keyword>
<dbReference type="Proteomes" id="UP000075840">
    <property type="component" value="Unassembled WGS sequence"/>
</dbReference>
<proteinExistence type="predicted"/>
<protein>
    <submittedName>
        <fullName evidence="1">Uncharacterized protein</fullName>
    </submittedName>
</protein>
<dbReference type="VEuPathDB" id="VectorBase:AARA014480"/>
<evidence type="ECO:0000313" key="1">
    <source>
        <dbReference type="EnsemblMetazoa" id="AARA014480-PA"/>
    </source>
</evidence>
<dbReference type="EnsemblMetazoa" id="AARA014480-RA">
    <property type="protein sequence ID" value="AARA014480-PA"/>
    <property type="gene ID" value="AARA014480"/>
</dbReference>